<sequence>MSLSKTIVGFNSLCLLLIIALSIYNKVFDVSVGGLFLPPPAPEYPGAGLLTHSFQILCCIPPVVCAFSFSLLNQIKPNNKNNKFILYSAILTAGFLINEIYRIHIIIGSFGIPKLVTICIYAIFAIFYGLAFRKEIKSTPYIILAAGIVLLFIAITVDSLHLSGNGTPSLLEGTPKLLSGLNVTLYFWFVCYRELLRSFQVAKN</sequence>
<dbReference type="RefSeq" id="WP_096576829.1">
    <property type="nucleotide sequence ID" value="NZ_CAWNJS010000001.1"/>
</dbReference>
<evidence type="ECO:0008006" key="4">
    <source>
        <dbReference type="Google" id="ProtNLM"/>
    </source>
</evidence>
<feature type="transmembrane region" description="Helical" evidence="1">
    <location>
        <begin position="84"/>
        <end position="103"/>
    </location>
</feature>
<keyword evidence="3" id="KW-1185">Reference proteome</keyword>
<feature type="transmembrane region" description="Helical" evidence="1">
    <location>
        <begin position="139"/>
        <end position="157"/>
    </location>
</feature>
<keyword evidence="1" id="KW-0472">Membrane</keyword>
<feature type="transmembrane region" description="Helical" evidence="1">
    <location>
        <begin position="177"/>
        <end position="196"/>
    </location>
</feature>
<feature type="transmembrane region" description="Helical" evidence="1">
    <location>
        <begin position="7"/>
        <end position="27"/>
    </location>
</feature>
<proteinExistence type="predicted"/>
<keyword evidence="1" id="KW-0812">Transmembrane</keyword>
<feature type="transmembrane region" description="Helical" evidence="1">
    <location>
        <begin position="47"/>
        <end position="72"/>
    </location>
</feature>
<gene>
    <name evidence="2" type="ORF">NIES37_29770</name>
</gene>
<organism evidence="2 3">
    <name type="scientific">Tolypothrix tenuis PCC 7101</name>
    <dbReference type="NCBI Taxonomy" id="231146"/>
    <lineage>
        <taxon>Bacteria</taxon>
        <taxon>Bacillati</taxon>
        <taxon>Cyanobacteriota</taxon>
        <taxon>Cyanophyceae</taxon>
        <taxon>Nostocales</taxon>
        <taxon>Tolypothrichaceae</taxon>
        <taxon>Tolypothrix</taxon>
    </lineage>
</organism>
<protein>
    <recommendedName>
        <fullName evidence="4">DUF998 domain-containing protein</fullName>
    </recommendedName>
</protein>
<reference evidence="2 3" key="1">
    <citation type="submission" date="2017-06" db="EMBL/GenBank/DDBJ databases">
        <title>Genome sequencing of cyanobaciteial culture collection at National Institute for Environmental Studies (NIES).</title>
        <authorList>
            <person name="Hirose Y."/>
            <person name="Shimura Y."/>
            <person name="Fujisawa T."/>
            <person name="Nakamura Y."/>
            <person name="Kawachi M."/>
        </authorList>
    </citation>
    <scope>NUCLEOTIDE SEQUENCE [LARGE SCALE GENOMIC DNA]</scope>
    <source>
        <strain evidence="2 3">NIES-37</strain>
    </source>
</reference>
<dbReference type="EMBL" id="AP018248">
    <property type="protein sequence ID" value="BAY98999.1"/>
    <property type="molecule type" value="Genomic_DNA"/>
</dbReference>
<evidence type="ECO:0000256" key="1">
    <source>
        <dbReference type="SAM" id="Phobius"/>
    </source>
</evidence>
<dbReference type="AlphaFoldDB" id="A0A1Z4MZV3"/>
<dbReference type="KEGG" id="ttq:NIES37_29770"/>
<accession>A0A1Z4MZV3</accession>
<dbReference type="Proteomes" id="UP000218785">
    <property type="component" value="Chromosome"/>
</dbReference>
<feature type="transmembrane region" description="Helical" evidence="1">
    <location>
        <begin position="115"/>
        <end position="132"/>
    </location>
</feature>
<evidence type="ECO:0000313" key="2">
    <source>
        <dbReference type="EMBL" id="BAY98999.1"/>
    </source>
</evidence>
<keyword evidence="1" id="KW-1133">Transmembrane helix</keyword>
<evidence type="ECO:0000313" key="3">
    <source>
        <dbReference type="Proteomes" id="UP000218785"/>
    </source>
</evidence>
<name>A0A1Z4MZV3_9CYAN</name>